<proteinExistence type="predicted"/>
<organism evidence="3 4">
    <name type="scientific">Enterovibrio gelatinilyticus</name>
    <dbReference type="NCBI Taxonomy" id="2899819"/>
    <lineage>
        <taxon>Bacteria</taxon>
        <taxon>Pseudomonadati</taxon>
        <taxon>Pseudomonadota</taxon>
        <taxon>Gammaproteobacteria</taxon>
        <taxon>Vibrionales</taxon>
        <taxon>Vibrionaceae</taxon>
        <taxon>Enterovibrio</taxon>
    </lineage>
</organism>
<name>A0ABT5QZ60_9GAMM</name>
<keyword evidence="1" id="KW-1133">Transmembrane helix</keyword>
<dbReference type="InterPro" id="IPR025588">
    <property type="entry name" value="YcxB-like_C"/>
</dbReference>
<dbReference type="RefSeq" id="WP_274164130.1">
    <property type="nucleotide sequence ID" value="NZ_JAJUBC010000008.1"/>
</dbReference>
<evidence type="ECO:0000313" key="3">
    <source>
        <dbReference type="EMBL" id="MDD1793269.1"/>
    </source>
</evidence>
<keyword evidence="1" id="KW-0812">Transmembrane</keyword>
<protein>
    <submittedName>
        <fullName evidence="3">YcxB family protein</fullName>
    </submittedName>
</protein>
<feature type="domain" description="YcxB-like C-terminal" evidence="2">
    <location>
        <begin position="99"/>
        <end position="156"/>
    </location>
</feature>
<dbReference type="EMBL" id="JAJUBC010000008">
    <property type="protein sequence ID" value="MDD1793269.1"/>
    <property type="molecule type" value="Genomic_DNA"/>
</dbReference>
<dbReference type="Proteomes" id="UP001149400">
    <property type="component" value="Unassembled WGS sequence"/>
</dbReference>
<evidence type="ECO:0000256" key="1">
    <source>
        <dbReference type="SAM" id="Phobius"/>
    </source>
</evidence>
<feature type="transmembrane region" description="Helical" evidence="1">
    <location>
        <begin position="55"/>
        <end position="81"/>
    </location>
</feature>
<gene>
    <name evidence="3" type="ORF">LRP50_09035</name>
</gene>
<keyword evidence="1" id="KW-0472">Membrane</keyword>
<accession>A0ABT5QZ60</accession>
<dbReference type="Pfam" id="PF14317">
    <property type="entry name" value="YcxB"/>
    <property type="match status" value="1"/>
</dbReference>
<feature type="transmembrane region" description="Helical" evidence="1">
    <location>
        <begin position="25"/>
        <end position="43"/>
    </location>
</feature>
<reference evidence="3" key="1">
    <citation type="submission" date="2021-12" db="EMBL/GenBank/DDBJ databases">
        <title>Enterovibrio ZSDZ35 sp. nov. and Enterovibrio ZSDZ42 sp. nov., isolated from coastal seawater in Qingdao.</title>
        <authorList>
            <person name="Zhang P."/>
        </authorList>
    </citation>
    <scope>NUCLEOTIDE SEQUENCE</scope>
    <source>
        <strain evidence="3">ZSDZ42</strain>
    </source>
</reference>
<keyword evidence="4" id="KW-1185">Reference proteome</keyword>
<sequence>MEIRVNITKLDLFWMNSQAYISSPGARNIAIYAWLAMAGVFFYKGGFNASVDEILYRLTVFLGWAVLVYGFFYVLSTLAVLGSASKNYGQLGDHTYEVTDTGFIESTDVNETVTKWEGIYELVKTKRYLYIKTAPLLVYVIPLRSFSTETEFNEFYSKVKGGYDNASAQAH</sequence>
<comment type="caution">
    <text evidence="3">The sequence shown here is derived from an EMBL/GenBank/DDBJ whole genome shotgun (WGS) entry which is preliminary data.</text>
</comment>
<evidence type="ECO:0000259" key="2">
    <source>
        <dbReference type="Pfam" id="PF14317"/>
    </source>
</evidence>
<evidence type="ECO:0000313" key="4">
    <source>
        <dbReference type="Proteomes" id="UP001149400"/>
    </source>
</evidence>